<evidence type="ECO:0000256" key="5">
    <source>
        <dbReference type="ARBA" id="ARBA00022737"/>
    </source>
</evidence>
<dbReference type="Proteomes" id="UP000504633">
    <property type="component" value="Unplaced"/>
</dbReference>
<dbReference type="RefSeq" id="XP_023168680.2">
    <property type="nucleotide sequence ID" value="XM_023312912.2"/>
</dbReference>
<organism evidence="17 19">
    <name type="scientific">Drosophila hydei</name>
    <name type="common">Fruit fly</name>
    <dbReference type="NCBI Taxonomy" id="7224"/>
    <lineage>
        <taxon>Eukaryota</taxon>
        <taxon>Metazoa</taxon>
        <taxon>Ecdysozoa</taxon>
        <taxon>Arthropoda</taxon>
        <taxon>Hexapoda</taxon>
        <taxon>Insecta</taxon>
        <taxon>Pterygota</taxon>
        <taxon>Neoptera</taxon>
        <taxon>Endopterygota</taxon>
        <taxon>Diptera</taxon>
        <taxon>Brachycera</taxon>
        <taxon>Muscomorpha</taxon>
        <taxon>Ephydroidea</taxon>
        <taxon>Drosophilidae</taxon>
        <taxon>Drosophila</taxon>
    </lineage>
</organism>
<dbReference type="SUPFAM" id="SSF52799">
    <property type="entry name" value="(Phosphotyrosine protein) phosphatases II"/>
    <property type="match status" value="1"/>
</dbReference>
<dbReference type="EC" id="3.1.3.48" evidence="2"/>
<dbReference type="InterPro" id="IPR000242">
    <property type="entry name" value="PTP_cat"/>
</dbReference>
<dbReference type="GO" id="GO:0009653">
    <property type="term" value="P:anatomical structure morphogenesis"/>
    <property type="evidence" value="ECO:0007669"/>
    <property type="project" value="UniProtKB-ARBA"/>
</dbReference>
<evidence type="ECO:0000256" key="8">
    <source>
        <dbReference type="ARBA" id="ARBA00022989"/>
    </source>
</evidence>
<reference evidence="18 19" key="1">
    <citation type="submission" date="2025-04" db="UniProtKB">
        <authorList>
            <consortium name="RefSeq"/>
        </authorList>
    </citation>
    <scope>IDENTIFICATION</scope>
    <source>
        <strain evidence="18 19">15085-1641.00</strain>
        <tissue evidence="18 19">Whole body</tissue>
    </source>
</reference>
<dbReference type="InterPro" id="IPR000387">
    <property type="entry name" value="Tyr_Pase_dom"/>
</dbReference>
<keyword evidence="10" id="KW-0325">Glycoprotein</keyword>
<dbReference type="SUPFAM" id="SSF49265">
    <property type="entry name" value="Fibronectin type III"/>
    <property type="match status" value="3"/>
</dbReference>
<feature type="transmembrane region" description="Helical" evidence="12">
    <location>
        <begin position="1046"/>
        <end position="1068"/>
    </location>
</feature>
<dbReference type="FunFam" id="3.90.190.10:FF:000101">
    <property type="entry name" value="phosphatidylinositol phosphatase PTPRQ"/>
    <property type="match status" value="1"/>
</dbReference>
<keyword evidence="9 12" id="KW-0472">Membrane</keyword>
<dbReference type="SMART" id="SM00060">
    <property type="entry name" value="FN3"/>
    <property type="match status" value="7"/>
</dbReference>
<dbReference type="InterPro" id="IPR003961">
    <property type="entry name" value="FN3_dom"/>
</dbReference>
<evidence type="ECO:0000256" key="2">
    <source>
        <dbReference type="ARBA" id="ARBA00013064"/>
    </source>
</evidence>
<feature type="signal peptide" evidence="13">
    <location>
        <begin position="1"/>
        <end position="31"/>
    </location>
</feature>
<feature type="chain" id="PRO_5044638910" description="protein-tyrosine-phosphatase" evidence="13">
    <location>
        <begin position="32"/>
        <end position="1451"/>
    </location>
</feature>
<evidence type="ECO:0000256" key="13">
    <source>
        <dbReference type="SAM" id="SignalP"/>
    </source>
</evidence>
<dbReference type="CDD" id="cd00063">
    <property type="entry name" value="FN3"/>
    <property type="match status" value="2"/>
</dbReference>
<keyword evidence="17" id="KW-1185">Reference proteome</keyword>
<feature type="region of interest" description="Disordered" evidence="11">
    <location>
        <begin position="1428"/>
        <end position="1451"/>
    </location>
</feature>
<evidence type="ECO:0000256" key="12">
    <source>
        <dbReference type="SAM" id="Phobius"/>
    </source>
</evidence>
<dbReference type="InterPro" id="IPR016130">
    <property type="entry name" value="Tyr_Pase_AS"/>
</dbReference>
<keyword evidence="6" id="KW-0378">Hydrolase</keyword>
<dbReference type="Pfam" id="PF18861">
    <property type="entry name" value="PTP_tm"/>
    <property type="match status" value="1"/>
</dbReference>
<dbReference type="PROSITE" id="PS50853">
    <property type="entry name" value="FN3"/>
    <property type="match status" value="2"/>
</dbReference>
<evidence type="ECO:0000256" key="1">
    <source>
        <dbReference type="ARBA" id="ARBA00004479"/>
    </source>
</evidence>
<evidence type="ECO:0000256" key="3">
    <source>
        <dbReference type="ARBA" id="ARBA00022692"/>
    </source>
</evidence>
<dbReference type="CDD" id="cd00047">
    <property type="entry name" value="PTPc"/>
    <property type="match status" value="1"/>
</dbReference>
<name>A0A6J1LMM2_DROHY</name>
<dbReference type="OrthoDB" id="5854685at2759"/>
<dbReference type="InterPro" id="IPR041201">
    <property type="entry name" value="PTPRJ_TM"/>
</dbReference>
<dbReference type="SMART" id="SM00404">
    <property type="entry name" value="PTPc_motif"/>
    <property type="match status" value="1"/>
</dbReference>
<evidence type="ECO:0000259" key="14">
    <source>
        <dbReference type="PROSITE" id="PS50055"/>
    </source>
</evidence>
<comment type="subcellular location">
    <subcellularLocation>
        <location evidence="1">Membrane</location>
        <topology evidence="1">Single-pass type I membrane protein</topology>
    </subcellularLocation>
</comment>
<evidence type="ECO:0000259" key="15">
    <source>
        <dbReference type="PROSITE" id="PS50056"/>
    </source>
</evidence>
<evidence type="ECO:0000259" key="16">
    <source>
        <dbReference type="PROSITE" id="PS50853"/>
    </source>
</evidence>
<gene>
    <name evidence="18 19" type="primary">LOC111597949</name>
</gene>
<evidence type="ECO:0000256" key="7">
    <source>
        <dbReference type="ARBA" id="ARBA00022912"/>
    </source>
</evidence>
<evidence type="ECO:0000313" key="17">
    <source>
        <dbReference type="Proteomes" id="UP000504633"/>
    </source>
</evidence>
<feature type="domain" description="Tyrosine-protein phosphatase" evidence="14">
    <location>
        <begin position="1107"/>
        <end position="1355"/>
    </location>
</feature>
<feature type="region of interest" description="Disordered" evidence="11">
    <location>
        <begin position="268"/>
        <end position="288"/>
    </location>
</feature>
<dbReference type="GO" id="GO:0016020">
    <property type="term" value="C:membrane"/>
    <property type="evidence" value="ECO:0007669"/>
    <property type="project" value="UniProtKB-SubCell"/>
</dbReference>
<keyword evidence="4 13" id="KW-0732">Signal</keyword>
<dbReference type="KEGG" id="dhe:111597949"/>
<protein>
    <recommendedName>
        <fullName evidence="2">protein-tyrosine-phosphatase</fullName>
        <ecNumber evidence="2">3.1.3.48</ecNumber>
    </recommendedName>
</protein>
<accession>A0A6J1LMM2</accession>
<dbReference type="CTD" id="36790"/>
<dbReference type="RefSeq" id="XP_023168679.2">
    <property type="nucleotide sequence ID" value="XM_023312911.2"/>
</dbReference>
<keyword evidence="7" id="KW-0904">Protein phosphatase</keyword>
<proteinExistence type="predicted"/>
<evidence type="ECO:0000256" key="6">
    <source>
        <dbReference type="ARBA" id="ARBA00022801"/>
    </source>
</evidence>
<feature type="compositionally biased region" description="Polar residues" evidence="11">
    <location>
        <begin position="1436"/>
        <end position="1451"/>
    </location>
</feature>
<dbReference type="PROSITE" id="PS00383">
    <property type="entry name" value="TYR_PHOSPHATASE_1"/>
    <property type="match status" value="1"/>
</dbReference>
<dbReference type="PROSITE" id="PS50056">
    <property type="entry name" value="TYR_PHOSPHATASE_2"/>
    <property type="match status" value="1"/>
</dbReference>
<feature type="domain" description="Tyrosine specific protein phosphatases" evidence="15">
    <location>
        <begin position="1272"/>
        <end position="1346"/>
    </location>
</feature>
<dbReference type="PRINTS" id="PR00700">
    <property type="entry name" value="PRTYPHPHTASE"/>
</dbReference>
<keyword evidence="5" id="KW-0677">Repeat</keyword>
<dbReference type="GO" id="GO:0004725">
    <property type="term" value="F:protein tyrosine phosphatase activity"/>
    <property type="evidence" value="ECO:0007669"/>
    <property type="project" value="UniProtKB-EC"/>
</dbReference>
<dbReference type="GeneID" id="111597949"/>
<dbReference type="PANTHER" id="PTHR46957">
    <property type="entry name" value="CYTOKINE RECEPTOR"/>
    <property type="match status" value="1"/>
</dbReference>
<evidence type="ECO:0000313" key="19">
    <source>
        <dbReference type="RefSeq" id="XP_023168680.2"/>
    </source>
</evidence>
<dbReference type="InterPro" id="IPR003595">
    <property type="entry name" value="Tyr_Pase_cat"/>
</dbReference>
<feature type="domain" description="Fibronectin type-III" evidence="16">
    <location>
        <begin position="362"/>
        <end position="465"/>
    </location>
</feature>
<evidence type="ECO:0000256" key="9">
    <source>
        <dbReference type="ARBA" id="ARBA00023136"/>
    </source>
</evidence>
<dbReference type="InterPro" id="IPR013783">
    <property type="entry name" value="Ig-like_fold"/>
</dbReference>
<dbReference type="Pfam" id="PF00102">
    <property type="entry name" value="Y_phosphatase"/>
    <property type="match status" value="1"/>
</dbReference>
<dbReference type="GO" id="GO:0048666">
    <property type="term" value="P:neuron development"/>
    <property type="evidence" value="ECO:0007669"/>
    <property type="project" value="UniProtKB-ARBA"/>
</dbReference>
<dbReference type="Gene3D" id="3.90.190.10">
    <property type="entry name" value="Protein tyrosine phosphatase superfamily"/>
    <property type="match status" value="1"/>
</dbReference>
<dbReference type="InterPro" id="IPR029021">
    <property type="entry name" value="Prot-tyrosine_phosphatase-like"/>
</dbReference>
<sequence length="1451" mass="162794">MRPKKHGKPRTRLYGLLCVPLILYAWAAAQAQAQAQSQIASVLADQDLSDVKITVISTPYTLSFSVSAEDKEKYIIENVTCPAGGATSLTDEQLICENLEPCTSYTTVVTLKGTAEGAKVFDQIVIAYTDYKNPQTNLTSVVATETTIQLTWETSDRACVKHFGITVTGPDSTLSRQPLKEESSDTFEDVWPCRTYNVTLETRNNASVVVDQDMRSVDTAYLEPGELQLSITNRTNADTQVSWTDPINKSCISSFTIVWRRNGCISDEDQDTTTATTKQDDETTTASTDDWTGLTTVSQDFAMQSEPKVECEWSEYSSDSTLKQFTLSDLQGCALHTIEIYINAERNTTAKATETFISGEKLPSAVSQPFEELNSTQLRWSWSPPLNHAQCVANYHVNLTGPTQRSEYASVEQLTSERSVVFDKLEPCGVYNVEIVPISMNGSRGTKFQSPTTLSEDQPTQILEPSSNTGSFFVELTWQIPSYADLCIDGYRISGWMDDDVEVEALSVSTQNNFVRFDKDLGACQGYTIQIIPYTKENLDGELRQIEVETKAAVVNYEKITFDLVGKGTTSHSLELNANNLDFSNHCQTIYANISCGTSSDVPNTYAEKYVESYRDRGFQAIIEPLSPCTKYTCRVILYNVAGPSQAKVLTGPQLETLTFFPEQPRNVRLDSSSKHSLSFIWDPPKYPNGLIKYYHAFLMRYEPDYFVPSTCKAVDEVIKPETKGDMMITFNDRAPAVKYIMQVAALNDFGLGQYTAPVIGITQPDVSDPVTGLNVSSDDLALDPNSYNANVTISWIMPCKSNGHIEKFVLDITGKREDQQISYTEHLPPDKHDKEGRMAHNITNLLPEVEYTVRLAVKTKGVEKLSEPEQKEWESPAGLPSGLGEDLVGQMRVSAYDTNHPTSSAIVKLPRNILNSESGKIMYVALLLSQKSCAGTPVMTYNVSKSWPNVASWDEVGGDCIYQYQTTPKHWNPDEDNQNKRADNVEDISFTIGIDKCPDESKRYCNGPLRPDTEYHMVVRLFTTSGYNDAALLEFKTQAAIKVTLILVSVCSCLLLAFILGLVVLYVRKRIAWHRDSGQGIEDPFGNVIAKNFAVFYAEVAKPEKLAREFKEITIVALELSYAASELGSNKNRYADIYPYDKNRVILDIDTEGSDYINASFIDGHTRKKEYIATQGPKPESVMDFWRMILQHNVRVIVQVTQFREGNTIKCHEYYPYNMRGVSVTIRCKESFEIYDRTELSVVNEKYGLKEKVIHFFFKKWPDHGCPEDPNHLINFVKKVKAEKRPSYSPIVVHCSAGVGRTGTFIGLDLIMQRLKSESKINIFETVKKLRFQRMKMVQTLQQYTFLYSCTYELVKHKIPRAALKLEVRNKTDGTVPPLTAPKKVSFPDTDLSRVEAAVLDSPDPDSGSTAVQLPSRFGLRRTNDLDSLYEQPERNSPQRGNGNSRECTI</sequence>
<feature type="domain" description="Fibronectin type-III" evidence="16">
    <location>
        <begin position="664"/>
        <end position="766"/>
    </location>
</feature>
<keyword evidence="3 12" id="KW-0812">Transmembrane</keyword>
<evidence type="ECO:0000313" key="18">
    <source>
        <dbReference type="RefSeq" id="XP_023168679.2"/>
    </source>
</evidence>
<dbReference type="InterPro" id="IPR036116">
    <property type="entry name" value="FN3_sf"/>
</dbReference>
<dbReference type="PANTHER" id="PTHR46957:SF3">
    <property type="entry name" value="CYTOKINE RECEPTOR"/>
    <property type="match status" value="1"/>
</dbReference>
<dbReference type="Pfam" id="PF00041">
    <property type="entry name" value="fn3"/>
    <property type="match status" value="2"/>
</dbReference>
<dbReference type="PROSITE" id="PS50055">
    <property type="entry name" value="TYR_PHOSPHATASE_PTP"/>
    <property type="match status" value="1"/>
</dbReference>
<dbReference type="InterPro" id="IPR050713">
    <property type="entry name" value="RTP_Phos/Ushers"/>
</dbReference>
<evidence type="ECO:0000256" key="4">
    <source>
        <dbReference type="ARBA" id="ARBA00022729"/>
    </source>
</evidence>
<evidence type="ECO:0000256" key="11">
    <source>
        <dbReference type="SAM" id="MobiDB-lite"/>
    </source>
</evidence>
<dbReference type="Gene3D" id="2.60.40.10">
    <property type="entry name" value="Immunoglobulins"/>
    <property type="match status" value="3"/>
</dbReference>
<keyword evidence="8 12" id="KW-1133">Transmembrane helix</keyword>
<dbReference type="SMART" id="SM00194">
    <property type="entry name" value="PTPc"/>
    <property type="match status" value="1"/>
</dbReference>
<dbReference type="OMA" id="GNTIKCH"/>
<evidence type="ECO:0000256" key="10">
    <source>
        <dbReference type="ARBA" id="ARBA00023180"/>
    </source>
</evidence>